<keyword evidence="1" id="KW-0812">Transmembrane</keyword>
<sequence>MFEFLPQVKTFLCVLSLKAGTLVIGFVGLVTISLTLVLRIIYLLYLFNIKIIDLGMDEDTSEENKWIEVARTAFIIPTCVILLAATILLLIGTFKGEMNKLKLWIIVSLVIFVFDLVSALITTGAEFYKTDEPIPVRMFHFLKSLFFGIIYFLAEFYCIVVVNSFYQNEEE</sequence>
<comment type="caution">
    <text evidence="2">The sequence shown here is derived from an EMBL/GenBank/DDBJ whole genome shotgun (WGS) entry which is preliminary data.</text>
</comment>
<feature type="transmembrane region" description="Helical" evidence="1">
    <location>
        <begin position="103"/>
        <end position="125"/>
    </location>
</feature>
<organism evidence="2 3">
    <name type="scientific">Apolygus lucorum</name>
    <name type="common">Small green plant bug</name>
    <name type="synonym">Lygocoris lucorum</name>
    <dbReference type="NCBI Taxonomy" id="248454"/>
    <lineage>
        <taxon>Eukaryota</taxon>
        <taxon>Metazoa</taxon>
        <taxon>Ecdysozoa</taxon>
        <taxon>Arthropoda</taxon>
        <taxon>Hexapoda</taxon>
        <taxon>Insecta</taxon>
        <taxon>Pterygota</taxon>
        <taxon>Neoptera</taxon>
        <taxon>Paraneoptera</taxon>
        <taxon>Hemiptera</taxon>
        <taxon>Heteroptera</taxon>
        <taxon>Panheteroptera</taxon>
        <taxon>Cimicomorpha</taxon>
        <taxon>Miridae</taxon>
        <taxon>Mirini</taxon>
        <taxon>Apolygus</taxon>
    </lineage>
</organism>
<gene>
    <name evidence="2" type="ORF">GE061_007699</name>
</gene>
<evidence type="ECO:0000313" key="3">
    <source>
        <dbReference type="Proteomes" id="UP000466442"/>
    </source>
</evidence>
<keyword evidence="3" id="KW-1185">Reference proteome</keyword>
<name>A0A8S9WQ67_APOLU</name>
<keyword evidence="1" id="KW-1133">Transmembrane helix</keyword>
<dbReference type="AlphaFoldDB" id="A0A8S9WQ67"/>
<protein>
    <submittedName>
        <fullName evidence="2">Uncharacterized protein</fullName>
    </submittedName>
</protein>
<dbReference type="EMBL" id="WIXP02000016">
    <property type="protein sequence ID" value="KAF6197956.1"/>
    <property type="molecule type" value="Genomic_DNA"/>
</dbReference>
<dbReference type="Proteomes" id="UP000466442">
    <property type="component" value="Linkage Group LG16"/>
</dbReference>
<keyword evidence="1" id="KW-0472">Membrane</keyword>
<feature type="transmembrane region" description="Helical" evidence="1">
    <location>
        <begin position="69"/>
        <end position="91"/>
    </location>
</feature>
<evidence type="ECO:0000256" key="1">
    <source>
        <dbReference type="SAM" id="Phobius"/>
    </source>
</evidence>
<reference evidence="2" key="1">
    <citation type="journal article" date="2021" name="Mol. Ecol. Resour.">
        <title>Apolygus lucorum genome provides insights into omnivorousness and mesophyll feeding.</title>
        <authorList>
            <person name="Liu Y."/>
            <person name="Liu H."/>
            <person name="Wang H."/>
            <person name="Huang T."/>
            <person name="Liu B."/>
            <person name="Yang B."/>
            <person name="Yin L."/>
            <person name="Li B."/>
            <person name="Zhang Y."/>
            <person name="Zhang S."/>
            <person name="Jiang F."/>
            <person name="Zhang X."/>
            <person name="Ren Y."/>
            <person name="Wang B."/>
            <person name="Wang S."/>
            <person name="Lu Y."/>
            <person name="Wu K."/>
            <person name="Fan W."/>
            <person name="Wang G."/>
        </authorList>
    </citation>
    <scope>NUCLEOTIDE SEQUENCE</scope>
    <source>
        <strain evidence="2">12Hb</strain>
    </source>
</reference>
<feature type="transmembrane region" description="Helical" evidence="1">
    <location>
        <begin position="21"/>
        <end position="49"/>
    </location>
</feature>
<accession>A0A8S9WQ67</accession>
<proteinExistence type="predicted"/>
<dbReference type="PANTHER" id="PTHR36694:SF11">
    <property type="entry name" value="LP21121P-RELATED"/>
    <property type="match status" value="1"/>
</dbReference>
<dbReference type="PANTHER" id="PTHR36694">
    <property type="entry name" value="PASIFLORA 1, ISOFORM A-RELATED"/>
    <property type="match status" value="1"/>
</dbReference>
<feature type="transmembrane region" description="Helical" evidence="1">
    <location>
        <begin position="145"/>
        <end position="166"/>
    </location>
</feature>
<evidence type="ECO:0000313" key="2">
    <source>
        <dbReference type="EMBL" id="KAF6197956.1"/>
    </source>
</evidence>